<proteinExistence type="inferred from homology"/>
<evidence type="ECO:0000256" key="9">
    <source>
        <dbReference type="ARBA" id="ARBA00023002"/>
    </source>
</evidence>
<dbReference type="EMBL" id="QQNA01000009">
    <property type="protein sequence ID" value="RDG39828.1"/>
    <property type="molecule type" value="Genomic_DNA"/>
</dbReference>
<dbReference type="Proteomes" id="UP000253741">
    <property type="component" value="Unassembled WGS sequence"/>
</dbReference>
<keyword evidence="6" id="KW-0285">Flavoprotein</keyword>
<dbReference type="InterPro" id="IPR025700">
    <property type="entry name" value="Lys/Orn_oxygenase"/>
</dbReference>
<evidence type="ECO:0000256" key="12">
    <source>
        <dbReference type="ARBA" id="ARBA00031158"/>
    </source>
</evidence>
<keyword evidence="7" id="KW-0274">FAD</keyword>
<dbReference type="GO" id="GO:0047091">
    <property type="term" value="F:L-lysine 6-monooxygenase (NADPH) activity"/>
    <property type="evidence" value="ECO:0007669"/>
    <property type="project" value="UniProtKB-EC"/>
</dbReference>
<dbReference type="Pfam" id="PF13434">
    <property type="entry name" value="Lys_Orn_oxgnase"/>
    <property type="match status" value="1"/>
</dbReference>
<evidence type="ECO:0000256" key="11">
    <source>
        <dbReference type="ARBA" id="ARBA00029939"/>
    </source>
</evidence>
<evidence type="ECO:0000256" key="8">
    <source>
        <dbReference type="ARBA" id="ARBA00022857"/>
    </source>
</evidence>
<dbReference type="SUPFAM" id="SSF51905">
    <property type="entry name" value="FAD/NAD(P)-binding domain"/>
    <property type="match status" value="2"/>
</dbReference>
<evidence type="ECO:0000256" key="15">
    <source>
        <dbReference type="ARBA" id="ARBA00048407"/>
    </source>
</evidence>
<evidence type="ECO:0000313" key="17">
    <source>
        <dbReference type="Proteomes" id="UP000253741"/>
    </source>
</evidence>
<organism evidence="16 17">
    <name type="scientific">Streptomyces corynorhini</name>
    <dbReference type="NCBI Taxonomy" id="2282652"/>
    <lineage>
        <taxon>Bacteria</taxon>
        <taxon>Bacillati</taxon>
        <taxon>Actinomycetota</taxon>
        <taxon>Actinomycetes</taxon>
        <taxon>Kitasatosporales</taxon>
        <taxon>Streptomycetaceae</taxon>
        <taxon>Streptomyces</taxon>
    </lineage>
</organism>
<comment type="similarity">
    <text evidence="3">Belongs to the lysine N(6)-hydroxylase/L-ornithine N(5)-oxygenase family.</text>
</comment>
<dbReference type="PANTHER" id="PTHR42802:SF1">
    <property type="entry name" value="L-ORNITHINE N(5)-MONOOXYGENASE"/>
    <property type="match status" value="1"/>
</dbReference>
<evidence type="ECO:0000313" key="16">
    <source>
        <dbReference type="EMBL" id="RDG39828.1"/>
    </source>
</evidence>
<evidence type="ECO:0000256" key="10">
    <source>
        <dbReference type="ARBA" id="ARBA00023033"/>
    </source>
</evidence>
<evidence type="ECO:0000256" key="2">
    <source>
        <dbReference type="ARBA" id="ARBA00004924"/>
    </source>
</evidence>
<name>A0A370BDI4_9ACTN</name>
<dbReference type="PRINTS" id="PR00368">
    <property type="entry name" value="FADPNR"/>
</dbReference>
<dbReference type="PANTHER" id="PTHR42802">
    <property type="entry name" value="MONOOXYGENASE"/>
    <property type="match status" value="1"/>
</dbReference>
<comment type="caution">
    <text evidence="16">The sequence shown here is derived from an EMBL/GenBank/DDBJ whole genome shotgun (WGS) entry which is preliminary data.</text>
</comment>
<evidence type="ECO:0000256" key="3">
    <source>
        <dbReference type="ARBA" id="ARBA00007588"/>
    </source>
</evidence>
<evidence type="ECO:0000256" key="4">
    <source>
        <dbReference type="ARBA" id="ARBA00013076"/>
    </source>
</evidence>
<protein>
    <recommendedName>
        <fullName evidence="5">L-lysine N6-monooxygenase MbtG</fullName>
        <ecNumber evidence="4">1.14.13.59</ecNumber>
    </recommendedName>
    <alternativeName>
        <fullName evidence="14">Lysine 6-N-hydroxylase</fullName>
    </alternativeName>
    <alternativeName>
        <fullName evidence="13">Lysine N6-hydroxylase</fullName>
    </alternativeName>
    <alternativeName>
        <fullName evidence="11">Lysine-N-oxygenase</fullName>
    </alternativeName>
    <alternativeName>
        <fullName evidence="12">Mycobactin synthase protein G</fullName>
    </alternativeName>
</protein>
<dbReference type="InterPro" id="IPR036188">
    <property type="entry name" value="FAD/NAD-bd_sf"/>
</dbReference>
<sequence>MYSPSASEGDEAPLDVLGVGFGPSNLSLAIALGEQERPRPRVHFYERHPRFSWHGDMLLKDATMQVHFLKDLVTLRNPGSPYTFLSYLHSRERLVDFINHKVLFPSRVEFHDYLEWAANAYSDRVSYGCEVSRVEPVWADSGLRHVNVHLTPSGPDGPRHVVRQARNVVLAPGLRPHLPEGAEESERVWHSSRLLTRLEGIPRDEPVTFTVVGAGQSAAEVTAYLHGRFPGALVRAVFSHYGYNPADDSPFANRIFDPTAVDEFFESSHTVRQMLIDRHGSTNYSVVDQDLIEELYRIWYQEKVTDDRRLLIDNVSRILEVEETSGRLSLTLESLTTREKRSVASDYLVYATGYRPAPPESIIAPEIMKLCKRDSSGRLRVDRDYRIRTEEGVHCGFYLQGATEHTHGLSSTLLSNIAVRAGEIASSLLARG</sequence>
<dbReference type="OrthoDB" id="7527071at2"/>
<comment type="pathway">
    <text evidence="2">Siderophore biosynthesis.</text>
</comment>
<evidence type="ECO:0000256" key="1">
    <source>
        <dbReference type="ARBA" id="ARBA00001974"/>
    </source>
</evidence>
<evidence type="ECO:0000256" key="5">
    <source>
        <dbReference type="ARBA" id="ARBA00016406"/>
    </source>
</evidence>
<comment type="catalytic activity">
    <reaction evidence="15">
        <text>L-lysine + NADPH + O2 = N(6)-hydroxy-L-lysine + NADP(+) + H2O</text>
        <dbReference type="Rhea" id="RHEA:23228"/>
        <dbReference type="ChEBI" id="CHEBI:15377"/>
        <dbReference type="ChEBI" id="CHEBI:15379"/>
        <dbReference type="ChEBI" id="CHEBI:32551"/>
        <dbReference type="ChEBI" id="CHEBI:57783"/>
        <dbReference type="ChEBI" id="CHEBI:57820"/>
        <dbReference type="ChEBI" id="CHEBI:58349"/>
        <dbReference type="EC" id="1.14.13.59"/>
    </reaction>
</comment>
<keyword evidence="10 16" id="KW-0503">Monooxygenase</keyword>
<accession>A0A370BDI4</accession>
<gene>
    <name evidence="16" type="ORF">DVH02_01930</name>
</gene>
<dbReference type="AlphaFoldDB" id="A0A370BDI4"/>
<keyword evidence="17" id="KW-1185">Reference proteome</keyword>
<keyword evidence="8" id="KW-0521">NADP</keyword>
<evidence type="ECO:0000256" key="14">
    <source>
        <dbReference type="ARBA" id="ARBA00032738"/>
    </source>
</evidence>
<dbReference type="Gene3D" id="3.50.50.60">
    <property type="entry name" value="FAD/NAD(P)-binding domain"/>
    <property type="match status" value="1"/>
</dbReference>
<keyword evidence="9" id="KW-0560">Oxidoreductase</keyword>
<reference evidence="16 17" key="1">
    <citation type="submission" date="2018-07" db="EMBL/GenBank/DDBJ databases">
        <title>Streptomyces species from bats.</title>
        <authorList>
            <person name="Dunlap C."/>
        </authorList>
    </citation>
    <scope>NUCLEOTIDE SEQUENCE [LARGE SCALE GENOMIC DNA]</scope>
    <source>
        <strain evidence="16 17">AC230</strain>
    </source>
</reference>
<evidence type="ECO:0000256" key="13">
    <source>
        <dbReference type="ARBA" id="ARBA00032493"/>
    </source>
</evidence>
<evidence type="ECO:0000256" key="7">
    <source>
        <dbReference type="ARBA" id="ARBA00022827"/>
    </source>
</evidence>
<evidence type="ECO:0000256" key="6">
    <source>
        <dbReference type="ARBA" id="ARBA00022630"/>
    </source>
</evidence>
<comment type="cofactor">
    <cofactor evidence="1">
        <name>FAD</name>
        <dbReference type="ChEBI" id="CHEBI:57692"/>
    </cofactor>
</comment>
<dbReference type="EC" id="1.14.13.59" evidence="4"/>